<evidence type="ECO:0000313" key="2">
    <source>
        <dbReference type="Proteomes" id="UP000461409"/>
    </source>
</evidence>
<name>A0A844X9D7_9SPHN</name>
<gene>
    <name evidence="1" type="ORF">GRF63_00640</name>
</gene>
<comment type="caution">
    <text evidence="1">The sequence shown here is derived from an EMBL/GenBank/DDBJ whole genome shotgun (WGS) entry which is preliminary data.</text>
</comment>
<organism evidence="1 2">
    <name type="scientific">Aurantiacibacter rhizosphaerae</name>
    <dbReference type="NCBI Taxonomy" id="2691582"/>
    <lineage>
        <taxon>Bacteria</taxon>
        <taxon>Pseudomonadati</taxon>
        <taxon>Pseudomonadota</taxon>
        <taxon>Alphaproteobacteria</taxon>
        <taxon>Sphingomonadales</taxon>
        <taxon>Erythrobacteraceae</taxon>
        <taxon>Aurantiacibacter</taxon>
    </lineage>
</organism>
<evidence type="ECO:0000313" key="1">
    <source>
        <dbReference type="EMBL" id="MWV26399.1"/>
    </source>
</evidence>
<dbReference type="Proteomes" id="UP000461409">
    <property type="component" value="Unassembled WGS sequence"/>
</dbReference>
<sequence>MSASIDRLVAMAKGEGMTGELVHWTKADVWTFQGPMPDAIMAAGTADPAVDYYWQAANGPHREDTGFIDGAAKIAISFDKKKDDNAEN</sequence>
<dbReference type="EMBL" id="WUBR01000001">
    <property type="protein sequence ID" value="MWV26399.1"/>
    <property type="molecule type" value="Genomic_DNA"/>
</dbReference>
<accession>A0A844X9D7</accession>
<dbReference type="RefSeq" id="WP_160484096.1">
    <property type="nucleotide sequence ID" value="NZ_WUBR01000001.1"/>
</dbReference>
<protein>
    <submittedName>
        <fullName evidence="1">Uncharacterized protein</fullName>
    </submittedName>
</protein>
<dbReference type="AlphaFoldDB" id="A0A844X9D7"/>
<reference evidence="1 2" key="1">
    <citation type="submission" date="2019-12" db="EMBL/GenBank/DDBJ databases">
        <authorList>
            <person name="Lee S.D."/>
        </authorList>
    </citation>
    <scope>NUCLEOTIDE SEQUENCE [LARGE SCALE GENOMIC DNA]</scope>
    <source>
        <strain evidence="1 2">GH3-10</strain>
    </source>
</reference>
<proteinExistence type="predicted"/>
<reference evidence="1 2" key="2">
    <citation type="submission" date="2020-02" db="EMBL/GenBank/DDBJ databases">
        <title>Erythrobacter dongmakensis sp. nov., isolated from a tidal mudflat.</title>
        <authorList>
            <person name="Kim I.S."/>
        </authorList>
    </citation>
    <scope>NUCLEOTIDE SEQUENCE [LARGE SCALE GENOMIC DNA]</scope>
    <source>
        <strain evidence="1 2">GH3-10</strain>
    </source>
</reference>
<keyword evidence="2" id="KW-1185">Reference proteome</keyword>